<dbReference type="RefSeq" id="WP_113281521.1">
    <property type="nucleotide sequence ID" value="NZ_JABUMX010000003.1"/>
</dbReference>
<sequence length="136" mass="14927">MSADFYCWAASAGMTPSDPNFDEWVDAKTESTDKKAAPSLEAFADALLKRYPDLAPQGGATIWTFSPIKSTISDDFMSLHLTWDGLQEALAFIVETAHRHDIGCYDPQTGDYYPAPVRSSPSLISRLFKGLSGRSN</sequence>
<keyword evidence="2" id="KW-1185">Reference proteome</keyword>
<dbReference type="Proteomes" id="UP000550508">
    <property type="component" value="Unassembled WGS sequence"/>
</dbReference>
<gene>
    <name evidence="1" type="ORF">HQ945_14140</name>
</gene>
<protein>
    <submittedName>
        <fullName evidence="1">Uncharacterized protein</fullName>
    </submittedName>
</protein>
<evidence type="ECO:0000313" key="2">
    <source>
        <dbReference type="Proteomes" id="UP000550508"/>
    </source>
</evidence>
<reference evidence="1 2" key="1">
    <citation type="submission" date="2020-05" db="EMBL/GenBank/DDBJ databases">
        <authorList>
            <person name="Kim M.K."/>
        </authorList>
    </citation>
    <scope>NUCLEOTIDE SEQUENCE [LARGE SCALE GENOMIC DNA]</scope>
    <source>
        <strain evidence="1 2">BT25</strain>
    </source>
</reference>
<dbReference type="EMBL" id="JABUMX010000003">
    <property type="protein sequence ID" value="NTS32396.1"/>
    <property type="molecule type" value="Genomic_DNA"/>
</dbReference>
<evidence type="ECO:0000313" key="1">
    <source>
        <dbReference type="EMBL" id="NTS32396.1"/>
    </source>
</evidence>
<organism evidence="1 2">
    <name type="scientific">Phyllobacterium pellucidum</name>
    <dbReference type="NCBI Taxonomy" id="2740464"/>
    <lineage>
        <taxon>Bacteria</taxon>
        <taxon>Pseudomonadati</taxon>
        <taxon>Pseudomonadota</taxon>
        <taxon>Alphaproteobacteria</taxon>
        <taxon>Hyphomicrobiales</taxon>
        <taxon>Phyllobacteriaceae</taxon>
        <taxon>Phyllobacterium</taxon>
    </lineage>
</organism>
<accession>A0A849VS42</accession>
<proteinExistence type="predicted"/>
<name>A0A849VS42_9HYPH</name>
<comment type="caution">
    <text evidence="1">The sequence shown here is derived from an EMBL/GenBank/DDBJ whole genome shotgun (WGS) entry which is preliminary data.</text>
</comment>
<dbReference type="AlphaFoldDB" id="A0A849VS42"/>